<dbReference type="PROSITE" id="PS51375">
    <property type="entry name" value="PPR"/>
    <property type="match status" value="2"/>
</dbReference>
<dbReference type="FunFam" id="1.25.40.10:FF:000158">
    <property type="entry name" value="pentatricopeptide repeat-containing protein At2g33680"/>
    <property type="match status" value="1"/>
</dbReference>
<dbReference type="AlphaFoldDB" id="A0AAW2PJ81"/>
<dbReference type="InterPro" id="IPR032867">
    <property type="entry name" value="DYW_dom"/>
</dbReference>
<feature type="repeat" description="PPR" evidence="3">
    <location>
        <begin position="171"/>
        <end position="205"/>
    </location>
</feature>
<name>A0AAW2PJ81_SESRA</name>
<dbReference type="InterPro" id="IPR011990">
    <property type="entry name" value="TPR-like_helical_dom_sf"/>
</dbReference>
<dbReference type="GO" id="GO:0003723">
    <property type="term" value="F:RNA binding"/>
    <property type="evidence" value="ECO:0007669"/>
    <property type="project" value="InterPro"/>
</dbReference>
<dbReference type="FunFam" id="1.25.40.10:FF:000381">
    <property type="entry name" value="Pentatricopeptide repeat-containing protein"/>
    <property type="match status" value="1"/>
</dbReference>
<feature type="domain" description="DYW" evidence="4">
    <location>
        <begin position="420"/>
        <end position="512"/>
    </location>
</feature>
<proteinExistence type="inferred from homology"/>
<dbReference type="NCBIfam" id="TIGR00756">
    <property type="entry name" value="PPR"/>
    <property type="match status" value="3"/>
</dbReference>
<feature type="repeat" description="PPR" evidence="3">
    <location>
        <begin position="38"/>
        <end position="72"/>
    </location>
</feature>
<protein>
    <submittedName>
        <fullName evidence="5">Pentatricopeptide repeat-containing protein, mitochondrial</fullName>
    </submittedName>
</protein>
<dbReference type="InterPro" id="IPR046848">
    <property type="entry name" value="E_motif"/>
</dbReference>
<dbReference type="GO" id="GO:0099402">
    <property type="term" value="P:plant organ development"/>
    <property type="evidence" value="ECO:0007669"/>
    <property type="project" value="UniProtKB-ARBA"/>
</dbReference>
<dbReference type="Pfam" id="PF01535">
    <property type="entry name" value="PPR"/>
    <property type="match status" value="2"/>
</dbReference>
<keyword evidence="2" id="KW-0677">Repeat</keyword>
<dbReference type="Pfam" id="PF14432">
    <property type="entry name" value="DYW_deaminase"/>
    <property type="match status" value="1"/>
</dbReference>
<dbReference type="Gene3D" id="1.25.40.10">
    <property type="entry name" value="Tetratricopeptide repeat domain"/>
    <property type="match status" value="3"/>
</dbReference>
<dbReference type="Pfam" id="PF12854">
    <property type="entry name" value="PPR_1"/>
    <property type="match status" value="1"/>
</dbReference>
<reference evidence="5" key="2">
    <citation type="journal article" date="2024" name="Plant">
        <title>Genomic evolution and insights into agronomic trait innovations of Sesamum species.</title>
        <authorList>
            <person name="Miao H."/>
            <person name="Wang L."/>
            <person name="Qu L."/>
            <person name="Liu H."/>
            <person name="Sun Y."/>
            <person name="Le M."/>
            <person name="Wang Q."/>
            <person name="Wei S."/>
            <person name="Zheng Y."/>
            <person name="Lin W."/>
            <person name="Duan Y."/>
            <person name="Cao H."/>
            <person name="Xiong S."/>
            <person name="Wang X."/>
            <person name="Wei L."/>
            <person name="Li C."/>
            <person name="Ma Q."/>
            <person name="Ju M."/>
            <person name="Zhao R."/>
            <person name="Li G."/>
            <person name="Mu C."/>
            <person name="Tian Q."/>
            <person name="Mei H."/>
            <person name="Zhang T."/>
            <person name="Gao T."/>
            <person name="Zhang H."/>
        </authorList>
    </citation>
    <scope>NUCLEOTIDE SEQUENCE</scope>
    <source>
        <strain evidence="5">G02</strain>
    </source>
</reference>
<dbReference type="EMBL" id="JACGWJ010000017">
    <property type="protein sequence ID" value="KAL0356327.1"/>
    <property type="molecule type" value="Genomic_DNA"/>
</dbReference>
<comment type="caution">
    <text evidence="5">The sequence shown here is derived from an EMBL/GenBank/DDBJ whole genome shotgun (WGS) entry which is preliminary data.</text>
</comment>
<dbReference type="GO" id="GO:0008270">
    <property type="term" value="F:zinc ion binding"/>
    <property type="evidence" value="ECO:0007669"/>
    <property type="project" value="InterPro"/>
</dbReference>
<evidence type="ECO:0000256" key="1">
    <source>
        <dbReference type="ARBA" id="ARBA00006643"/>
    </source>
</evidence>
<gene>
    <name evidence="5" type="ORF">Sradi_4079600</name>
</gene>
<dbReference type="PANTHER" id="PTHR47926">
    <property type="entry name" value="PENTATRICOPEPTIDE REPEAT-CONTAINING PROTEIN"/>
    <property type="match status" value="1"/>
</dbReference>
<accession>A0AAW2PJ81</accession>
<organism evidence="5">
    <name type="scientific">Sesamum radiatum</name>
    <name type="common">Black benniseed</name>
    <dbReference type="NCBI Taxonomy" id="300843"/>
    <lineage>
        <taxon>Eukaryota</taxon>
        <taxon>Viridiplantae</taxon>
        <taxon>Streptophyta</taxon>
        <taxon>Embryophyta</taxon>
        <taxon>Tracheophyta</taxon>
        <taxon>Spermatophyta</taxon>
        <taxon>Magnoliopsida</taxon>
        <taxon>eudicotyledons</taxon>
        <taxon>Gunneridae</taxon>
        <taxon>Pentapetalae</taxon>
        <taxon>asterids</taxon>
        <taxon>lamiids</taxon>
        <taxon>Lamiales</taxon>
        <taxon>Pedaliaceae</taxon>
        <taxon>Sesamum</taxon>
    </lineage>
</organism>
<dbReference type="InterPro" id="IPR002885">
    <property type="entry name" value="PPR_rpt"/>
</dbReference>
<sequence>MHHFRILNRIKQCSKFHLPVQGKNLHAHVIKSGLDLQAPLYPNTLMDMYGKCGHLKDAVQLFDEMPERDLASWASIFTAYNQADLHTRTLSLFSSMLSRDGLQPDHFIFASLINACASLAAFRLGLQLHAQFVVSLFSDDDVVKSSLVDFYAKCGFPDRASRVFDSIVSKNVVSWTSLIYGYARMGRKNEALELLRVMPCKSLYSWTALISGFVQGGHCVKKRGGVDIEGPFVLSSLIVGSASLAMLEMGKQVHRLVDKGRQLFKSMVVDYGLRPSLQHYTCLVDLYSRSGHLEEAEKVLYSMPFKPDEAAWAALLSACSQAGKNKTGVRIANHLLQIGPEDPSTCVLMSNIFARAAMWESVSTVRKMMTAMELKKKPGYSCVDLGKENQVFYAGETTHPMKDEIFRLLKELDSEMRKRGYVPDTSLVLHDMEPQEKERQLFWHSERLAVAYGLLKSAPGTSIRILKNLRICGDCHTVLKFICSIVGREIVVRDANRFHHFKDGVCTCRDFW</sequence>
<evidence type="ECO:0000259" key="4">
    <source>
        <dbReference type="Pfam" id="PF14432"/>
    </source>
</evidence>
<evidence type="ECO:0000313" key="5">
    <source>
        <dbReference type="EMBL" id="KAL0356327.1"/>
    </source>
</evidence>
<dbReference type="InterPro" id="IPR046960">
    <property type="entry name" value="PPR_At4g14850-like_plant"/>
</dbReference>
<dbReference type="Pfam" id="PF20431">
    <property type="entry name" value="E_motif"/>
    <property type="match status" value="1"/>
</dbReference>
<evidence type="ECO:0000256" key="3">
    <source>
        <dbReference type="PROSITE-ProRule" id="PRU00708"/>
    </source>
</evidence>
<reference evidence="5" key="1">
    <citation type="submission" date="2020-06" db="EMBL/GenBank/DDBJ databases">
        <authorList>
            <person name="Li T."/>
            <person name="Hu X."/>
            <person name="Zhang T."/>
            <person name="Song X."/>
            <person name="Zhang H."/>
            <person name="Dai N."/>
            <person name="Sheng W."/>
            <person name="Hou X."/>
            <person name="Wei L."/>
        </authorList>
    </citation>
    <scope>NUCLEOTIDE SEQUENCE</scope>
    <source>
        <strain evidence="5">G02</strain>
        <tissue evidence="5">Leaf</tissue>
    </source>
</reference>
<dbReference type="GO" id="GO:0009451">
    <property type="term" value="P:RNA modification"/>
    <property type="evidence" value="ECO:0007669"/>
    <property type="project" value="InterPro"/>
</dbReference>
<comment type="similarity">
    <text evidence="1">Belongs to the PPR family. PCMP-H subfamily.</text>
</comment>
<evidence type="ECO:0000256" key="2">
    <source>
        <dbReference type="ARBA" id="ARBA00022737"/>
    </source>
</evidence>